<name>A0ABR6Q150_9FLAO</name>
<comment type="caution">
    <text evidence="1">The sequence shown here is derived from an EMBL/GenBank/DDBJ whole genome shotgun (WGS) entry which is preliminary data.</text>
</comment>
<dbReference type="RefSeq" id="WP_184557225.1">
    <property type="nucleotide sequence ID" value="NZ_JACHKS010000001.1"/>
</dbReference>
<dbReference type="NCBIfam" id="NF047798">
    <property type="entry name" value="leader_Chryseo"/>
    <property type="match status" value="1"/>
</dbReference>
<proteinExistence type="predicted"/>
<dbReference type="InterPro" id="IPR058074">
    <property type="entry name" value="Bacteriocin-like"/>
</dbReference>
<sequence length="70" mass="7565">MKNSKKLNRENLRAIIGGVGDSCAVDIDCGPKGCAVCTDFRGRKVCLYLFPYDPSIPGSCMVLEGLKNII</sequence>
<evidence type="ECO:0000313" key="2">
    <source>
        <dbReference type="Proteomes" id="UP000587367"/>
    </source>
</evidence>
<dbReference type="Proteomes" id="UP000587367">
    <property type="component" value="Unassembled WGS sequence"/>
</dbReference>
<gene>
    <name evidence="1" type="ORF">HNP24_002650</name>
</gene>
<dbReference type="EMBL" id="JACHKS010000001">
    <property type="protein sequence ID" value="MBB6331700.1"/>
    <property type="molecule type" value="Genomic_DNA"/>
</dbReference>
<evidence type="ECO:0000313" key="1">
    <source>
        <dbReference type="EMBL" id="MBB6331700.1"/>
    </source>
</evidence>
<reference evidence="1 2" key="1">
    <citation type="submission" date="2020-08" db="EMBL/GenBank/DDBJ databases">
        <title>Functional genomics of gut bacteria from endangered species of beetles.</title>
        <authorList>
            <person name="Carlos-Shanley C."/>
        </authorList>
    </citation>
    <scope>NUCLEOTIDE SEQUENCE [LARGE SCALE GENOMIC DNA]</scope>
    <source>
        <strain evidence="1 2">S00068</strain>
    </source>
</reference>
<protein>
    <recommendedName>
        <fullName evidence="3">Bacteriocin</fullName>
    </recommendedName>
</protein>
<evidence type="ECO:0008006" key="3">
    <source>
        <dbReference type="Google" id="ProtNLM"/>
    </source>
</evidence>
<organism evidence="1 2">
    <name type="scientific">Chryseobacterium sediminis</name>
    <dbReference type="NCBI Taxonomy" id="1679494"/>
    <lineage>
        <taxon>Bacteria</taxon>
        <taxon>Pseudomonadati</taxon>
        <taxon>Bacteroidota</taxon>
        <taxon>Flavobacteriia</taxon>
        <taxon>Flavobacteriales</taxon>
        <taxon>Weeksellaceae</taxon>
        <taxon>Chryseobacterium group</taxon>
        <taxon>Chryseobacterium</taxon>
    </lineage>
</organism>
<accession>A0ABR6Q150</accession>
<keyword evidence="2" id="KW-1185">Reference proteome</keyword>